<evidence type="ECO:0000256" key="1">
    <source>
        <dbReference type="SAM" id="Phobius"/>
    </source>
</evidence>
<reference evidence="2" key="1">
    <citation type="submission" date="2014-09" db="EMBL/GenBank/DDBJ databases">
        <authorList>
            <person name="Magalhaes I.L.F."/>
            <person name="Oliveira U."/>
            <person name="Santos F.R."/>
            <person name="Vidigal T.H.D.A."/>
            <person name="Brescovit A.D."/>
            <person name="Santos A.J."/>
        </authorList>
    </citation>
    <scope>NUCLEOTIDE SEQUENCE</scope>
    <source>
        <tissue evidence="2">Shoot tissue taken approximately 20 cm above the soil surface</tissue>
    </source>
</reference>
<keyword evidence="1" id="KW-0472">Membrane</keyword>
<keyword evidence="1" id="KW-0812">Transmembrane</keyword>
<organism evidence="2">
    <name type="scientific">Arundo donax</name>
    <name type="common">Giant reed</name>
    <name type="synonym">Donax arundinaceus</name>
    <dbReference type="NCBI Taxonomy" id="35708"/>
    <lineage>
        <taxon>Eukaryota</taxon>
        <taxon>Viridiplantae</taxon>
        <taxon>Streptophyta</taxon>
        <taxon>Embryophyta</taxon>
        <taxon>Tracheophyta</taxon>
        <taxon>Spermatophyta</taxon>
        <taxon>Magnoliopsida</taxon>
        <taxon>Liliopsida</taxon>
        <taxon>Poales</taxon>
        <taxon>Poaceae</taxon>
        <taxon>PACMAD clade</taxon>
        <taxon>Arundinoideae</taxon>
        <taxon>Arundineae</taxon>
        <taxon>Arundo</taxon>
    </lineage>
</organism>
<evidence type="ECO:0000313" key="2">
    <source>
        <dbReference type="EMBL" id="JAE01110.1"/>
    </source>
</evidence>
<protein>
    <submittedName>
        <fullName evidence="2">Uncharacterized protein</fullName>
    </submittedName>
</protein>
<reference evidence="2" key="2">
    <citation type="journal article" date="2015" name="Data Brief">
        <title>Shoot transcriptome of the giant reed, Arundo donax.</title>
        <authorList>
            <person name="Barrero R.A."/>
            <person name="Guerrero F.D."/>
            <person name="Moolhuijzen P."/>
            <person name="Goolsby J.A."/>
            <person name="Tidwell J."/>
            <person name="Bellgard S.E."/>
            <person name="Bellgard M.I."/>
        </authorList>
    </citation>
    <scope>NUCLEOTIDE SEQUENCE</scope>
    <source>
        <tissue evidence="2">Shoot tissue taken approximately 20 cm above the soil surface</tissue>
    </source>
</reference>
<proteinExistence type="predicted"/>
<dbReference type="EMBL" id="GBRH01196786">
    <property type="protein sequence ID" value="JAE01110.1"/>
    <property type="molecule type" value="Transcribed_RNA"/>
</dbReference>
<feature type="transmembrane region" description="Helical" evidence="1">
    <location>
        <begin position="12"/>
        <end position="38"/>
    </location>
</feature>
<sequence>MFLHKVILSHIYVSSLSLCVFLQVSLSLSLSLILYFSLCFAQV</sequence>
<dbReference type="AlphaFoldDB" id="A0A0A9EK91"/>
<keyword evidence="1" id="KW-1133">Transmembrane helix</keyword>
<accession>A0A0A9EK91</accession>
<name>A0A0A9EK91_ARUDO</name>